<dbReference type="GO" id="GO:0005615">
    <property type="term" value="C:extracellular space"/>
    <property type="evidence" value="ECO:0007669"/>
    <property type="project" value="Ensembl"/>
</dbReference>
<evidence type="ECO:0000256" key="6">
    <source>
        <dbReference type="ARBA" id="ARBA00037363"/>
    </source>
</evidence>
<dbReference type="PANTHER" id="PTHR21312">
    <property type="entry name" value="SERINE PROTEASE INHIBITOR"/>
    <property type="match status" value="1"/>
</dbReference>
<accession>A0A8C5K416</accession>
<keyword evidence="3" id="KW-0646">Protease inhibitor</keyword>
<evidence type="ECO:0000256" key="5">
    <source>
        <dbReference type="ARBA" id="ARBA00023157"/>
    </source>
</evidence>
<comment type="function">
    <text evidence="6">In the male reproductive tract, binds to sperm heads where it modulates sperm capacitance by inhibiting calcium uptake and nitrogen oxide (NO) production.</text>
</comment>
<evidence type="ECO:0000256" key="3">
    <source>
        <dbReference type="ARBA" id="ARBA00022690"/>
    </source>
</evidence>
<comment type="function">
    <text evidence="7">Serine protease inhibitor which exhibits anti-trypsin activity. In the pancreas, protects against trypsin-catalyzed premature activation of zymogens.</text>
</comment>
<name>A0A8C5K416_JACJA</name>
<keyword evidence="11" id="KW-1185">Reference proteome</keyword>
<gene>
    <name evidence="10" type="primary">Spink1</name>
</gene>
<dbReference type="Pfam" id="PF00050">
    <property type="entry name" value="Kazal_1"/>
    <property type="match status" value="1"/>
</dbReference>
<evidence type="ECO:0000259" key="9">
    <source>
        <dbReference type="PROSITE" id="PS51465"/>
    </source>
</evidence>
<dbReference type="SUPFAM" id="SSF100895">
    <property type="entry name" value="Kazal-type serine protease inhibitors"/>
    <property type="match status" value="1"/>
</dbReference>
<dbReference type="GO" id="GO:0048240">
    <property type="term" value="P:sperm capacitation"/>
    <property type="evidence" value="ECO:0007669"/>
    <property type="project" value="Ensembl"/>
</dbReference>
<feature type="chain" id="PRO_5033981530" evidence="8">
    <location>
        <begin position="24"/>
        <end position="78"/>
    </location>
</feature>
<dbReference type="AlphaFoldDB" id="A0A8C5K416"/>
<dbReference type="OMA" id="REAKCNN"/>
<sequence>MKVTGIFLLIALVLLSYSGDTTASAGKQANCNNKVAGCPKNYDPVCGTDGQTYANECMLCFENRKRQVPVLIQKSGPC</sequence>
<evidence type="ECO:0000256" key="4">
    <source>
        <dbReference type="ARBA" id="ARBA00022900"/>
    </source>
</evidence>
<dbReference type="Gene3D" id="3.30.60.30">
    <property type="match status" value="1"/>
</dbReference>
<dbReference type="GeneTree" id="ENSGT00530000064228"/>
<dbReference type="GO" id="GO:2001256">
    <property type="term" value="P:regulation of store-operated calcium entry"/>
    <property type="evidence" value="ECO:0007669"/>
    <property type="project" value="Ensembl"/>
</dbReference>
<dbReference type="GO" id="GO:0004867">
    <property type="term" value="F:serine-type endopeptidase inhibitor activity"/>
    <property type="evidence" value="ECO:0007669"/>
    <property type="project" value="UniProtKB-KW"/>
</dbReference>
<organism evidence="10 11">
    <name type="scientific">Jaculus jaculus</name>
    <name type="common">Lesser Egyptian jerboa</name>
    <dbReference type="NCBI Taxonomy" id="51337"/>
    <lineage>
        <taxon>Eukaryota</taxon>
        <taxon>Metazoa</taxon>
        <taxon>Chordata</taxon>
        <taxon>Craniata</taxon>
        <taxon>Vertebrata</taxon>
        <taxon>Euteleostomi</taxon>
        <taxon>Mammalia</taxon>
        <taxon>Eutheria</taxon>
        <taxon>Euarchontoglires</taxon>
        <taxon>Glires</taxon>
        <taxon>Rodentia</taxon>
        <taxon>Myomorpha</taxon>
        <taxon>Dipodoidea</taxon>
        <taxon>Dipodidae</taxon>
        <taxon>Dipodinae</taxon>
        <taxon>Jaculus</taxon>
    </lineage>
</organism>
<comment type="subcellular location">
    <subcellularLocation>
        <location evidence="1">Secreted</location>
    </subcellularLocation>
</comment>
<dbReference type="PRINTS" id="PR00290">
    <property type="entry name" value="KAZALINHBTR"/>
</dbReference>
<dbReference type="CDD" id="cd01327">
    <property type="entry name" value="KAZAL_PSTI"/>
    <property type="match status" value="1"/>
</dbReference>
<dbReference type="GO" id="GO:0007263">
    <property type="term" value="P:nitric oxide mediated signal transduction"/>
    <property type="evidence" value="ECO:0007669"/>
    <property type="project" value="Ensembl"/>
</dbReference>
<keyword evidence="2" id="KW-0964">Secreted</keyword>
<dbReference type="Proteomes" id="UP000694385">
    <property type="component" value="Unassembled WGS sequence"/>
</dbReference>
<dbReference type="GO" id="GO:0060046">
    <property type="term" value="P:regulation of acrosome reaction"/>
    <property type="evidence" value="ECO:0007669"/>
    <property type="project" value="Ensembl"/>
</dbReference>
<dbReference type="InterPro" id="IPR001239">
    <property type="entry name" value="Prot_inh_Kazal-m"/>
</dbReference>
<feature type="domain" description="Kazal-like" evidence="9">
    <location>
        <begin position="25"/>
        <end position="78"/>
    </location>
</feature>
<dbReference type="PROSITE" id="PS00282">
    <property type="entry name" value="KAZAL_1"/>
    <property type="match status" value="1"/>
</dbReference>
<reference evidence="10" key="2">
    <citation type="submission" date="2025-09" db="UniProtKB">
        <authorList>
            <consortium name="Ensembl"/>
        </authorList>
    </citation>
    <scope>IDENTIFICATION</scope>
</reference>
<dbReference type="SMART" id="SM00280">
    <property type="entry name" value="KAZAL"/>
    <property type="match status" value="1"/>
</dbReference>
<protein>
    <submittedName>
        <fullName evidence="10">Serine peptidase inhibitor, Kazal type 1</fullName>
    </submittedName>
</protein>
<dbReference type="FunFam" id="3.30.60.30:FF:000031">
    <property type="entry name" value="Serine protease inhibitor Kazal-type 2"/>
    <property type="match status" value="1"/>
</dbReference>
<dbReference type="CTD" id="6690"/>
<evidence type="ECO:0000256" key="8">
    <source>
        <dbReference type="SAM" id="SignalP"/>
    </source>
</evidence>
<keyword evidence="8" id="KW-0732">Signal</keyword>
<evidence type="ECO:0000313" key="10">
    <source>
        <dbReference type="Ensembl" id="ENSJJAP00000003311.1"/>
    </source>
</evidence>
<keyword evidence="4" id="KW-0722">Serine protease inhibitor</keyword>
<dbReference type="Ensembl" id="ENSJJAT00000007283.1">
    <property type="protein sequence ID" value="ENSJJAP00000003311.1"/>
    <property type="gene ID" value="ENSJJAG00000006429.1"/>
</dbReference>
<evidence type="ECO:0000256" key="1">
    <source>
        <dbReference type="ARBA" id="ARBA00004613"/>
    </source>
</evidence>
<evidence type="ECO:0000313" key="11">
    <source>
        <dbReference type="Proteomes" id="UP000694385"/>
    </source>
</evidence>
<dbReference type="InterPro" id="IPR036058">
    <property type="entry name" value="Kazal_dom_sf"/>
</dbReference>
<dbReference type="GeneID" id="101608731"/>
<feature type="signal peptide" evidence="8">
    <location>
        <begin position="1"/>
        <end position="23"/>
    </location>
</feature>
<evidence type="ECO:0000256" key="7">
    <source>
        <dbReference type="ARBA" id="ARBA00046050"/>
    </source>
</evidence>
<proteinExistence type="predicted"/>
<reference evidence="10" key="1">
    <citation type="submission" date="2025-08" db="UniProtKB">
        <authorList>
            <consortium name="Ensembl"/>
        </authorList>
    </citation>
    <scope>IDENTIFICATION</scope>
</reference>
<dbReference type="InterPro" id="IPR002350">
    <property type="entry name" value="Kazal_dom"/>
</dbReference>
<dbReference type="GO" id="GO:0090281">
    <property type="term" value="P:negative regulation of calcium ion import"/>
    <property type="evidence" value="ECO:0007669"/>
    <property type="project" value="Ensembl"/>
</dbReference>
<dbReference type="OrthoDB" id="126772at2759"/>
<dbReference type="PROSITE" id="PS51465">
    <property type="entry name" value="KAZAL_2"/>
    <property type="match status" value="1"/>
</dbReference>
<dbReference type="GO" id="GO:0010751">
    <property type="term" value="P:negative regulation of nitric oxide mediated signal transduction"/>
    <property type="evidence" value="ECO:0007669"/>
    <property type="project" value="Ensembl"/>
</dbReference>
<dbReference type="RefSeq" id="XP_004664799.1">
    <property type="nucleotide sequence ID" value="XM_004664742.2"/>
</dbReference>
<dbReference type="PANTHER" id="PTHR21312:SF27">
    <property type="entry name" value="SERINE PROTEASE INHIBITOR KAZAL-TYPE 1"/>
    <property type="match status" value="1"/>
</dbReference>
<evidence type="ECO:0000256" key="2">
    <source>
        <dbReference type="ARBA" id="ARBA00022525"/>
    </source>
</evidence>
<keyword evidence="5" id="KW-1015">Disulfide bond</keyword>